<comment type="caution">
    <text evidence="1">The sequence shown here is derived from an EMBL/GenBank/DDBJ whole genome shotgun (WGS) entry which is preliminary data.</text>
</comment>
<keyword evidence="2" id="KW-1185">Reference proteome</keyword>
<dbReference type="InterPro" id="IPR023476">
    <property type="entry name" value="Pep_tRNA_hydro_II_dom_sf"/>
</dbReference>
<proteinExistence type="predicted"/>
<organism evidence="1 2">
    <name type="scientific">Pseudoxanthomonas putridarboris</name>
    <dbReference type="NCBI Taxonomy" id="752605"/>
    <lineage>
        <taxon>Bacteria</taxon>
        <taxon>Pseudomonadati</taxon>
        <taxon>Pseudomonadota</taxon>
        <taxon>Gammaproteobacteria</taxon>
        <taxon>Lysobacterales</taxon>
        <taxon>Lysobacteraceae</taxon>
        <taxon>Pseudoxanthomonas</taxon>
    </lineage>
</organism>
<dbReference type="SUPFAM" id="SSF102462">
    <property type="entry name" value="Peptidyl-tRNA hydrolase II"/>
    <property type="match status" value="1"/>
</dbReference>
<dbReference type="InterPro" id="IPR018988">
    <property type="entry name" value="DUF2000"/>
</dbReference>
<dbReference type="Pfam" id="PF09391">
    <property type="entry name" value="DUF2000"/>
    <property type="match status" value="1"/>
</dbReference>
<protein>
    <submittedName>
        <fullName evidence="1">DUF2000 family protein</fullName>
    </submittedName>
</protein>
<dbReference type="Gene3D" id="3.40.1490.10">
    <property type="entry name" value="Bit1"/>
    <property type="match status" value="1"/>
</dbReference>
<gene>
    <name evidence="1" type="ORF">AAD027_12000</name>
</gene>
<sequence length="135" mass="14712">MSDSKIALILRDDLAPWQALNVTAFLSGGLAGQFPDLLGEPYVDATGVRYNRLPVQPVIVLSADADTLVAIHRRVLEKGIVCSLYVDDMFATGNDRDNRAVFARHSVDDARVVGIGLRAGRKQVDKITRGASLHR</sequence>
<dbReference type="EMBL" id="JBBWWT010000005">
    <property type="protein sequence ID" value="MEL1265082.1"/>
    <property type="molecule type" value="Genomic_DNA"/>
</dbReference>
<reference evidence="1 2" key="1">
    <citation type="submission" date="2024-04" db="EMBL/GenBank/DDBJ databases">
        <title>Draft genome sequence of Pseudoxanthomonas putridarboris WD12.</title>
        <authorList>
            <person name="Oh J."/>
        </authorList>
    </citation>
    <scope>NUCLEOTIDE SEQUENCE [LARGE SCALE GENOMIC DNA]</scope>
    <source>
        <strain evidence="1 2">WD12</strain>
    </source>
</reference>
<evidence type="ECO:0000313" key="1">
    <source>
        <dbReference type="EMBL" id="MEL1265082.1"/>
    </source>
</evidence>
<dbReference type="RefSeq" id="WP_341726256.1">
    <property type="nucleotide sequence ID" value="NZ_JBBWWT010000005.1"/>
</dbReference>
<name>A0ABU9J384_9GAMM</name>
<accession>A0ABU9J384</accession>
<evidence type="ECO:0000313" key="2">
    <source>
        <dbReference type="Proteomes" id="UP001459204"/>
    </source>
</evidence>
<dbReference type="Proteomes" id="UP001459204">
    <property type="component" value="Unassembled WGS sequence"/>
</dbReference>